<dbReference type="EMBL" id="CACSII010000017">
    <property type="protein sequence ID" value="CAA0112975.1"/>
    <property type="molecule type" value="Genomic_DNA"/>
</dbReference>
<evidence type="ECO:0000313" key="2">
    <source>
        <dbReference type="EMBL" id="CAA0112975.1"/>
    </source>
</evidence>
<dbReference type="InterPro" id="IPR046474">
    <property type="entry name" value="DUF6795"/>
</dbReference>
<gene>
    <name evidence="2" type="ORF">DPBNPPHM_01601</name>
</gene>
<feature type="domain" description="DUF6795" evidence="1">
    <location>
        <begin position="18"/>
        <end position="119"/>
    </location>
</feature>
<dbReference type="Proteomes" id="UP000434580">
    <property type="component" value="Unassembled WGS sequence"/>
</dbReference>
<name>A0A5S9Q5A7_9GAMM</name>
<dbReference type="Pfam" id="PF20598">
    <property type="entry name" value="DUF6795"/>
    <property type="match status" value="1"/>
</dbReference>
<dbReference type="AlphaFoldDB" id="A0A5S9Q5A7"/>
<accession>A0A5S9Q5A7</accession>
<evidence type="ECO:0000313" key="3">
    <source>
        <dbReference type="Proteomes" id="UP000434580"/>
    </source>
</evidence>
<organism evidence="2 3">
    <name type="scientific">BD1-7 clade bacterium</name>
    <dbReference type="NCBI Taxonomy" id="2029982"/>
    <lineage>
        <taxon>Bacteria</taxon>
        <taxon>Pseudomonadati</taxon>
        <taxon>Pseudomonadota</taxon>
        <taxon>Gammaproteobacteria</taxon>
        <taxon>Cellvibrionales</taxon>
        <taxon>Spongiibacteraceae</taxon>
        <taxon>BD1-7 clade</taxon>
    </lineage>
</organism>
<evidence type="ECO:0000259" key="1">
    <source>
        <dbReference type="Pfam" id="PF20598"/>
    </source>
</evidence>
<sequence>MAFGKKFVLCSPFSGAALSSNDQPMPGVVIERRWVWGWNGKQGMDTVTTDSNGHFEFPEVIAAAGTAAFLPHEPDIQQVIRAKMPSGELEIWVASKRNYSLNGELDGRPIQVKCYLDREASADGLLWGTCEEK</sequence>
<proteinExistence type="predicted"/>
<reference evidence="2 3" key="1">
    <citation type="submission" date="2019-11" db="EMBL/GenBank/DDBJ databases">
        <authorList>
            <person name="Holert J."/>
        </authorList>
    </citation>
    <scope>NUCLEOTIDE SEQUENCE [LARGE SCALE GENOMIC DNA]</scope>
    <source>
        <strain evidence="2">BC5_2</strain>
    </source>
</reference>
<protein>
    <recommendedName>
        <fullName evidence="1">DUF6795 domain-containing protein</fullName>
    </recommendedName>
</protein>
<dbReference type="OrthoDB" id="7067959at2"/>